<sequence length="482" mass="53957">MADHHHNPPSLCHHLLQFKADHQKQARILAREVRVDYPPDLDSYTSYITIQKMMQELYKAMVEKMVMENAALCAALKAENKTVKRELEDLRKEIVGAPSSVPDGTNETSPLQTGDGRPVPKEQKRFAQPATENQVASKNQDLGQHQSKTPEHALPAHPGRYFSSKNTIAVPTIASIAAKNAHKPGKLREWTIVAVEGPKKNDNTKLGTTFPPPTKTSEESKRYSNFPQVGRCSCKIVNNCAIFITRCKHDIAEYESTSTYPLSQKIAEAMLSRVEEVCLRTALRFNGDISDISANQLWIYLKAHSVELARYYDDYGLKRIREEAIAGPSAIDFPFTPQWVSGLERMQYYSTSGSKKHSLIYFTVKTASEADRIIKQRLHFGGRYHKVESYRRVGPDMICPKCCHWGHTTYGCATPEKVRCAICAESHLTIDHKCPISYLLSPDVDQTGVSIVKVMAAISVPIAAASIRQNPLAAPIINKLLR</sequence>
<organism evidence="2 3">
    <name type="scientific">Erysiphe pulchra</name>
    <dbReference type="NCBI Taxonomy" id="225359"/>
    <lineage>
        <taxon>Eukaryota</taxon>
        <taxon>Fungi</taxon>
        <taxon>Dikarya</taxon>
        <taxon>Ascomycota</taxon>
        <taxon>Pezizomycotina</taxon>
        <taxon>Leotiomycetes</taxon>
        <taxon>Erysiphales</taxon>
        <taxon>Erysiphaceae</taxon>
        <taxon>Erysiphe</taxon>
    </lineage>
</organism>
<feature type="compositionally biased region" description="Polar residues" evidence="1">
    <location>
        <begin position="130"/>
        <end position="147"/>
    </location>
</feature>
<protein>
    <submittedName>
        <fullName evidence="2">Uncharacterized protein</fullName>
    </submittedName>
</protein>
<reference evidence="2 3" key="1">
    <citation type="submission" date="2017-10" db="EMBL/GenBank/DDBJ databases">
        <title>Development of genomic resources for the powdery mildew, Erysiphe pulchra.</title>
        <authorList>
            <person name="Wadl P.A."/>
            <person name="Mack B.M."/>
            <person name="Moore G."/>
            <person name="Beltz S.B."/>
        </authorList>
    </citation>
    <scope>NUCLEOTIDE SEQUENCE [LARGE SCALE GENOMIC DNA]</scope>
    <source>
        <strain evidence="2">Cflorida</strain>
    </source>
</reference>
<feature type="region of interest" description="Disordered" evidence="1">
    <location>
        <begin position="94"/>
        <end position="158"/>
    </location>
</feature>
<keyword evidence="3" id="KW-1185">Reference proteome</keyword>
<evidence type="ECO:0000313" key="2">
    <source>
        <dbReference type="EMBL" id="POS86360.1"/>
    </source>
</evidence>
<gene>
    <name evidence="2" type="ORF">EPUL_000572</name>
</gene>
<proteinExistence type="predicted"/>
<feature type="region of interest" description="Disordered" evidence="1">
    <location>
        <begin position="202"/>
        <end position="222"/>
    </location>
</feature>
<dbReference type="OrthoDB" id="4226988at2759"/>
<dbReference type="Proteomes" id="UP000237438">
    <property type="component" value="Unassembled WGS sequence"/>
</dbReference>
<accession>A0A2S4PWD4</accession>
<name>A0A2S4PWD4_9PEZI</name>
<evidence type="ECO:0000313" key="3">
    <source>
        <dbReference type="Proteomes" id="UP000237438"/>
    </source>
</evidence>
<dbReference type="AlphaFoldDB" id="A0A2S4PWD4"/>
<dbReference type="STRING" id="225359.A0A2S4PWD4"/>
<feature type="compositionally biased region" description="Polar residues" evidence="1">
    <location>
        <begin position="102"/>
        <end position="112"/>
    </location>
</feature>
<dbReference type="EMBL" id="PEDP01000347">
    <property type="protein sequence ID" value="POS86360.1"/>
    <property type="molecule type" value="Genomic_DNA"/>
</dbReference>
<evidence type="ECO:0000256" key="1">
    <source>
        <dbReference type="SAM" id="MobiDB-lite"/>
    </source>
</evidence>
<comment type="caution">
    <text evidence="2">The sequence shown here is derived from an EMBL/GenBank/DDBJ whole genome shotgun (WGS) entry which is preliminary data.</text>
</comment>